<sequence>MTSNIWIPIDHIQDQEPIWAGTRIRMFEFAPNGVEQNEQKQNKAEHSEQYMEYLLSYIHGNSDELQLTCLTQGEAGNIGAVVSKDLPNHYVLAQTLKAMLAGTNSEVLFE</sequence>
<dbReference type="Proteomes" id="UP000249204">
    <property type="component" value="Unassembled WGS sequence"/>
</dbReference>
<evidence type="ECO:0000313" key="1">
    <source>
        <dbReference type="EMBL" id="PZT56597.1"/>
    </source>
</evidence>
<organism evidence="1 2">
    <name type="scientific">Paenibacillus silvae</name>
    <dbReference type="NCBI Taxonomy" id="1325358"/>
    <lineage>
        <taxon>Bacteria</taxon>
        <taxon>Bacillati</taxon>
        <taxon>Bacillota</taxon>
        <taxon>Bacilli</taxon>
        <taxon>Bacillales</taxon>
        <taxon>Paenibacillaceae</taxon>
        <taxon>Paenibacillus</taxon>
    </lineage>
</organism>
<evidence type="ECO:0000313" key="2">
    <source>
        <dbReference type="Proteomes" id="UP000249204"/>
    </source>
</evidence>
<comment type="caution">
    <text evidence="1">The sequence shown here is derived from an EMBL/GenBank/DDBJ whole genome shotgun (WGS) entry which is preliminary data.</text>
</comment>
<dbReference type="AlphaFoldDB" id="A0A2W6NL01"/>
<protein>
    <submittedName>
        <fullName evidence="1">Uncharacterized protein</fullName>
    </submittedName>
</protein>
<proteinExistence type="predicted"/>
<accession>A0A2W6NL01</accession>
<gene>
    <name evidence="1" type="ORF">DN757_06010</name>
</gene>
<reference evidence="1 2" key="1">
    <citation type="submission" date="2018-06" db="EMBL/GenBank/DDBJ databases">
        <title>Isolation of heavy metals resistant Paenibacillus silvae NC2 from Gold-Copper mine in ZiJin, China.</title>
        <authorList>
            <person name="Xu J."/>
            <person name="Mazhar H.S."/>
            <person name="Rensing C."/>
        </authorList>
    </citation>
    <scope>NUCLEOTIDE SEQUENCE [LARGE SCALE GENOMIC DNA]</scope>
    <source>
        <strain evidence="1 2">NC2</strain>
    </source>
</reference>
<dbReference type="EMBL" id="QKWW01000017">
    <property type="protein sequence ID" value="PZT56597.1"/>
    <property type="molecule type" value="Genomic_DNA"/>
</dbReference>
<name>A0A2W6NL01_9BACL</name>
<dbReference type="RefSeq" id="WP_111269370.1">
    <property type="nucleotide sequence ID" value="NZ_QKWW01000017.1"/>
</dbReference>